<comment type="caution">
    <text evidence="1">The sequence shown here is derived from an EMBL/GenBank/DDBJ whole genome shotgun (WGS) entry which is preliminary data.</text>
</comment>
<sequence>MTSKENPWEIALRQLEVLAASQEELTAEQCLQLGQLAAQIEIADRLRRIESSLDPGVARS</sequence>
<gene>
    <name evidence="1" type="ORF">AB8O55_03720</name>
</gene>
<keyword evidence="2" id="KW-1185">Reference proteome</keyword>
<protein>
    <submittedName>
        <fullName evidence="1">Uncharacterized protein</fullName>
    </submittedName>
</protein>
<dbReference type="EMBL" id="JBGEHV010000004">
    <property type="protein sequence ID" value="MEY8038492.1"/>
    <property type="molecule type" value="Genomic_DNA"/>
</dbReference>
<name>A0ABV4CBL6_9PSEU</name>
<dbReference type="RefSeq" id="WP_345367917.1">
    <property type="nucleotide sequence ID" value="NZ_BAABII010000020.1"/>
</dbReference>
<organism evidence="1 2">
    <name type="scientific">Saccharopolyspora cebuensis</name>
    <dbReference type="NCBI Taxonomy" id="418759"/>
    <lineage>
        <taxon>Bacteria</taxon>
        <taxon>Bacillati</taxon>
        <taxon>Actinomycetota</taxon>
        <taxon>Actinomycetes</taxon>
        <taxon>Pseudonocardiales</taxon>
        <taxon>Pseudonocardiaceae</taxon>
        <taxon>Saccharopolyspora</taxon>
    </lineage>
</organism>
<dbReference type="Proteomes" id="UP001564626">
    <property type="component" value="Unassembled WGS sequence"/>
</dbReference>
<evidence type="ECO:0000313" key="2">
    <source>
        <dbReference type="Proteomes" id="UP001564626"/>
    </source>
</evidence>
<reference evidence="1 2" key="1">
    <citation type="submission" date="2024-08" db="EMBL/GenBank/DDBJ databases">
        <title>Genome mining of Saccharopolyspora cebuensis PGLac3 from Nigerian medicinal plant.</title>
        <authorList>
            <person name="Ezeobiora C.E."/>
            <person name="Igbokwe N.H."/>
            <person name="Amin D.H."/>
            <person name="Mendie U.E."/>
        </authorList>
    </citation>
    <scope>NUCLEOTIDE SEQUENCE [LARGE SCALE GENOMIC DNA]</scope>
    <source>
        <strain evidence="1 2">PGLac3</strain>
    </source>
</reference>
<accession>A0ABV4CBL6</accession>
<proteinExistence type="predicted"/>
<evidence type="ECO:0000313" key="1">
    <source>
        <dbReference type="EMBL" id="MEY8038492.1"/>
    </source>
</evidence>